<dbReference type="PANTHER" id="PTHR38471">
    <property type="entry name" value="FOUR HELIX BUNDLE PROTEIN"/>
    <property type="match status" value="1"/>
</dbReference>
<dbReference type="Proteomes" id="UP000176864">
    <property type="component" value="Unassembled WGS sequence"/>
</dbReference>
<evidence type="ECO:0000313" key="2">
    <source>
        <dbReference type="Proteomes" id="UP000176864"/>
    </source>
</evidence>
<reference evidence="1 2" key="1">
    <citation type="journal article" date="2016" name="Nat. Commun.">
        <title>Thousands of microbial genomes shed light on interconnected biogeochemical processes in an aquifer system.</title>
        <authorList>
            <person name="Anantharaman K."/>
            <person name="Brown C.T."/>
            <person name="Hug L.A."/>
            <person name="Sharon I."/>
            <person name="Castelle C.J."/>
            <person name="Probst A.J."/>
            <person name="Thomas B.C."/>
            <person name="Singh A."/>
            <person name="Wilkins M.J."/>
            <person name="Karaoz U."/>
            <person name="Brodie E.L."/>
            <person name="Williams K.H."/>
            <person name="Hubbard S.S."/>
            <person name="Banfield J.F."/>
        </authorList>
    </citation>
    <scope>NUCLEOTIDE SEQUENCE [LARGE SCALE GENOMIC DNA]</scope>
</reference>
<gene>
    <name evidence="1" type="ORF">A2751_05905</name>
</gene>
<dbReference type="Pfam" id="PF05635">
    <property type="entry name" value="23S_rRNA_IVP"/>
    <property type="match status" value="1"/>
</dbReference>
<dbReference type="SUPFAM" id="SSF158446">
    <property type="entry name" value="IVS-encoded protein-like"/>
    <property type="match status" value="1"/>
</dbReference>
<comment type="caution">
    <text evidence="1">The sequence shown here is derived from an EMBL/GenBank/DDBJ whole genome shotgun (WGS) entry which is preliminary data.</text>
</comment>
<dbReference type="Gene3D" id="1.20.1440.60">
    <property type="entry name" value="23S rRNA-intervening sequence"/>
    <property type="match status" value="1"/>
</dbReference>
<dbReference type="CDD" id="cd16377">
    <property type="entry name" value="23S_rRNA_IVP_like"/>
    <property type="match status" value="1"/>
</dbReference>
<dbReference type="EMBL" id="MFEK01000007">
    <property type="protein sequence ID" value="OGE79143.1"/>
    <property type="molecule type" value="Genomic_DNA"/>
</dbReference>
<evidence type="ECO:0000313" key="1">
    <source>
        <dbReference type="EMBL" id="OGE79143.1"/>
    </source>
</evidence>
<organism evidence="1 2">
    <name type="scientific">Candidatus Doudnabacteria bacterium RIFCSPHIGHO2_01_FULL_46_14</name>
    <dbReference type="NCBI Taxonomy" id="1817824"/>
    <lineage>
        <taxon>Bacteria</taxon>
        <taxon>Candidatus Doudnaibacteriota</taxon>
    </lineage>
</organism>
<protein>
    <recommendedName>
        <fullName evidence="3">Four helix bundle protein</fullName>
    </recommendedName>
</protein>
<evidence type="ECO:0008006" key="3">
    <source>
        <dbReference type="Google" id="ProtNLM"/>
    </source>
</evidence>
<dbReference type="STRING" id="1817824.A2751_05905"/>
<dbReference type="InterPro" id="IPR036583">
    <property type="entry name" value="23S_rRNA_IVS_sf"/>
</dbReference>
<sequence length="127" mass="14505">MEEINNKIKSFTDLDAWKEGHKLVLMIYKATKNFPKDEIFGLVSQMRRCAVSITSNIVEGFGRQTFKEKIQFYFIARGSVVELQNQLLVAKDVGYMPKNEFIETADQTVKVHKILNGLIKSSKVFAA</sequence>
<name>A0A1F5NNJ8_9BACT</name>
<dbReference type="PANTHER" id="PTHR38471:SF2">
    <property type="entry name" value="FOUR HELIX BUNDLE PROTEIN"/>
    <property type="match status" value="1"/>
</dbReference>
<proteinExistence type="predicted"/>
<dbReference type="InterPro" id="IPR012657">
    <property type="entry name" value="23S_rRNA-intervening_sequence"/>
</dbReference>
<dbReference type="AlphaFoldDB" id="A0A1F5NNJ8"/>
<dbReference type="NCBIfam" id="TIGR02436">
    <property type="entry name" value="four helix bundle protein"/>
    <property type="match status" value="1"/>
</dbReference>
<accession>A0A1F5NNJ8</accession>